<keyword evidence="4" id="KW-1133">Transmembrane helix</keyword>
<dbReference type="GO" id="GO:0008630">
    <property type="term" value="P:intrinsic apoptotic signaling pathway in response to DNA damage"/>
    <property type="evidence" value="ECO:0007669"/>
    <property type="project" value="TreeGrafter"/>
</dbReference>
<feature type="transmembrane region" description="Helical" evidence="4">
    <location>
        <begin position="308"/>
        <end position="330"/>
    </location>
</feature>
<evidence type="ECO:0000256" key="2">
    <source>
        <dbReference type="ARBA" id="ARBA00022703"/>
    </source>
</evidence>
<dbReference type="PANTHER" id="PTHR11256:SF21">
    <property type="entry name" value="BCL-2 BCL-2 HOMOLOGY REGION 1-3 DOMAIN-CONTAINING PROTEIN"/>
    <property type="match status" value="1"/>
</dbReference>
<gene>
    <name evidence="6" type="primary">BAX_0</name>
    <name evidence="6" type="ORF">g.13772</name>
</gene>
<dbReference type="GO" id="GO:0051400">
    <property type="term" value="F:BH domain binding"/>
    <property type="evidence" value="ECO:0007669"/>
    <property type="project" value="TreeGrafter"/>
</dbReference>
<sequence length="338" mass="37996">MPTIATRPSLEATQAVGALLLHQFTRERFLEAGIDESLIREAEEMEQINSLASTLLEEEESLVDHNSNNNDSHVTNNETINNTTRSEIGNRSTYHQGDETITSSQHVNDTRNETGNTSFQTSANYSTVRADGGDRSGQELFHSMAADSSSTSVNGGTPQRTVDRSVYHSMNVSSPNVASGVSPSPFERLQASPCFASYGRELRRIAEEFEKSQLRENVKQQAGRVKLTDITREEFVKLLEELFQEKITREKIIILFFFCTDVALRAALSAEELVVKLLGWSFSFIINTVCSFVYKLGGWDKVLFYNFIFNQLPSLMITCCAVMAMLWFGVNIRRSLRE</sequence>
<dbReference type="GO" id="GO:0042981">
    <property type="term" value="P:regulation of apoptotic process"/>
    <property type="evidence" value="ECO:0007669"/>
    <property type="project" value="InterPro"/>
</dbReference>
<evidence type="ECO:0000256" key="1">
    <source>
        <dbReference type="ARBA" id="ARBA00009458"/>
    </source>
</evidence>
<proteinExistence type="inferred from homology"/>
<keyword evidence="2" id="KW-0053">Apoptosis</keyword>
<dbReference type="PANTHER" id="PTHR11256">
    <property type="entry name" value="BCL-2 RELATED"/>
    <property type="match status" value="1"/>
</dbReference>
<dbReference type="GO" id="GO:0097192">
    <property type="term" value="P:extrinsic apoptotic signaling pathway in absence of ligand"/>
    <property type="evidence" value="ECO:0007669"/>
    <property type="project" value="TreeGrafter"/>
</dbReference>
<keyword evidence="4" id="KW-0472">Membrane</keyword>
<organism evidence="6">
    <name type="scientific">Aceria tosichella</name>
    <name type="common">wheat curl mite</name>
    <dbReference type="NCBI Taxonomy" id="561515"/>
    <lineage>
        <taxon>Eukaryota</taxon>
        <taxon>Metazoa</taxon>
        <taxon>Ecdysozoa</taxon>
        <taxon>Arthropoda</taxon>
        <taxon>Chelicerata</taxon>
        <taxon>Arachnida</taxon>
        <taxon>Acari</taxon>
        <taxon>Acariformes</taxon>
        <taxon>Trombidiformes</taxon>
        <taxon>Prostigmata</taxon>
        <taxon>Eupodina</taxon>
        <taxon>Eriophyoidea</taxon>
        <taxon>Eriophyidae</taxon>
        <taxon>Eriophyinae</taxon>
        <taxon>Aceriini</taxon>
        <taxon>Aceria</taxon>
    </lineage>
</organism>
<evidence type="ECO:0000256" key="4">
    <source>
        <dbReference type="SAM" id="Phobius"/>
    </source>
</evidence>
<evidence type="ECO:0000313" key="6">
    <source>
        <dbReference type="EMBL" id="MDE48271.1"/>
    </source>
</evidence>
<feature type="transmembrane region" description="Helical" evidence="4">
    <location>
        <begin position="252"/>
        <end position="270"/>
    </location>
</feature>
<accession>A0A6G1SDH3</accession>
<evidence type="ECO:0000256" key="3">
    <source>
        <dbReference type="SAM" id="MobiDB-lite"/>
    </source>
</evidence>
<dbReference type="GO" id="GO:0005741">
    <property type="term" value="C:mitochondrial outer membrane"/>
    <property type="evidence" value="ECO:0007669"/>
    <property type="project" value="TreeGrafter"/>
</dbReference>
<dbReference type="InterPro" id="IPR002475">
    <property type="entry name" value="Bcl2-like"/>
</dbReference>
<dbReference type="AlphaFoldDB" id="A0A6G1SDH3"/>
<name>A0A6G1SDH3_9ACAR</name>
<evidence type="ECO:0000259" key="5">
    <source>
        <dbReference type="Pfam" id="PF00452"/>
    </source>
</evidence>
<dbReference type="InterPro" id="IPR026298">
    <property type="entry name" value="Bcl-2_fam"/>
</dbReference>
<dbReference type="InterPro" id="IPR046371">
    <property type="entry name" value="Bcl-2_BH1-3"/>
</dbReference>
<dbReference type="SUPFAM" id="SSF56854">
    <property type="entry name" value="Bcl-2 inhibitors of programmed cell death"/>
    <property type="match status" value="1"/>
</dbReference>
<reference evidence="6" key="1">
    <citation type="submission" date="2018-10" db="EMBL/GenBank/DDBJ databases">
        <title>Transcriptome assembly of Aceria tosichella (Wheat curl mite) Type 2.</title>
        <authorList>
            <person name="Scully E.D."/>
            <person name="Geib S.M."/>
            <person name="Palmer N.A."/>
            <person name="Gupta A.K."/>
            <person name="Sarath G."/>
            <person name="Tatineni S."/>
        </authorList>
    </citation>
    <scope>NUCLEOTIDE SEQUENCE</scope>
    <source>
        <strain evidence="6">LincolnNE</strain>
    </source>
</reference>
<dbReference type="Pfam" id="PF00452">
    <property type="entry name" value="Bcl-2"/>
    <property type="match status" value="1"/>
</dbReference>
<feature type="region of interest" description="Disordered" evidence="3">
    <location>
        <begin position="64"/>
        <end position="124"/>
    </location>
</feature>
<feature type="domain" description="Bcl-2 Bcl-2 homology region 1-3" evidence="5">
    <location>
        <begin position="202"/>
        <end position="299"/>
    </location>
</feature>
<dbReference type="Gene3D" id="1.10.437.10">
    <property type="entry name" value="Blc2-like"/>
    <property type="match status" value="1"/>
</dbReference>
<dbReference type="PROSITE" id="PS50062">
    <property type="entry name" value="BCL2_FAMILY"/>
    <property type="match status" value="1"/>
</dbReference>
<feature type="transmembrane region" description="Helical" evidence="4">
    <location>
        <begin position="277"/>
        <end position="296"/>
    </location>
</feature>
<feature type="compositionally biased region" description="Low complexity" evidence="3">
    <location>
        <begin position="64"/>
        <end position="79"/>
    </location>
</feature>
<keyword evidence="4" id="KW-0812">Transmembrane</keyword>
<protein>
    <submittedName>
        <fullName evidence="6">Apoptosis regulator BAX</fullName>
    </submittedName>
</protein>
<dbReference type="EMBL" id="GGYP01003500">
    <property type="protein sequence ID" value="MDE48271.1"/>
    <property type="molecule type" value="Transcribed_RNA"/>
</dbReference>
<dbReference type="InterPro" id="IPR036834">
    <property type="entry name" value="Bcl-2-like_sf"/>
</dbReference>
<feature type="compositionally biased region" description="Polar residues" evidence="3">
    <location>
        <begin position="80"/>
        <end position="124"/>
    </location>
</feature>
<comment type="similarity">
    <text evidence="1">Belongs to the Bcl-2 family.</text>
</comment>
<dbReference type="GO" id="GO:0001836">
    <property type="term" value="P:release of cytochrome c from mitochondria"/>
    <property type="evidence" value="ECO:0007669"/>
    <property type="project" value="TreeGrafter"/>
</dbReference>